<feature type="transmembrane region" description="Helical" evidence="5">
    <location>
        <begin position="245"/>
        <end position="265"/>
    </location>
</feature>
<keyword evidence="3 5" id="KW-1133">Transmembrane helix</keyword>
<dbReference type="EMBL" id="GGMR01019976">
    <property type="protein sequence ID" value="MBY32595.1"/>
    <property type="molecule type" value="Transcribed_RNA"/>
</dbReference>
<proteinExistence type="inferred from homology"/>
<evidence type="ECO:0000313" key="6">
    <source>
        <dbReference type="EMBL" id="MBY32595.1"/>
    </source>
</evidence>
<evidence type="ECO:0000256" key="5">
    <source>
        <dbReference type="RuleBase" id="RU280819"/>
    </source>
</evidence>
<dbReference type="GO" id="GO:0032216">
    <property type="term" value="F:glucosaminyl-phosphatidylinositol O-acyltransferase activity"/>
    <property type="evidence" value="ECO:0007669"/>
    <property type="project" value="TreeGrafter"/>
</dbReference>
<keyword evidence="4 5" id="KW-0472">Membrane</keyword>
<feature type="transmembrane region" description="Helical" evidence="5">
    <location>
        <begin position="354"/>
        <end position="381"/>
    </location>
</feature>
<dbReference type="UniPathway" id="UPA00196"/>
<comment type="function">
    <text evidence="5">A acetyltransferase, which acetylates the inositol ring of phosphatidylinositol during biosynthesis of GPI-anchor.</text>
</comment>
<comment type="pathway">
    <text evidence="5">Glycolipid biosynthesis; glycosylphosphatidylinositol-anchor biosynthesis.</text>
</comment>
<comment type="similarity">
    <text evidence="5">Belongs to the PIGW family.</text>
</comment>
<keyword evidence="5" id="KW-0012">Acyltransferase</keyword>
<dbReference type="GO" id="GO:0005789">
    <property type="term" value="C:endoplasmic reticulum membrane"/>
    <property type="evidence" value="ECO:0007669"/>
    <property type="project" value="UniProtKB-SubCell"/>
</dbReference>
<dbReference type="EC" id="2.3.-.-" evidence="5"/>
<organism evidence="6">
    <name type="scientific">Schizaphis graminum</name>
    <name type="common">Green bug aphid</name>
    <dbReference type="NCBI Taxonomy" id="13262"/>
    <lineage>
        <taxon>Eukaryota</taxon>
        <taxon>Metazoa</taxon>
        <taxon>Ecdysozoa</taxon>
        <taxon>Arthropoda</taxon>
        <taxon>Hexapoda</taxon>
        <taxon>Insecta</taxon>
        <taxon>Pterygota</taxon>
        <taxon>Neoptera</taxon>
        <taxon>Paraneoptera</taxon>
        <taxon>Hemiptera</taxon>
        <taxon>Sternorrhyncha</taxon>
        <taxon>Aphidomorpha</taxon>
        <taxon>Aphidoidea</taxon>
        <taxon>Aphididae</taxon>
        <taxon>Aphidini</taxon>
        <taxon>Schizaphis</taxon>
    </lineage>
</organism>
<keyword evidence="2 5" id="KW-0812">Transmembrane</keyword>
<dbReference type="GO" id="GO:0072659">
    <property type="term" value="P:protein localization to plasma membrane"/>
    <property type="evidence" value="ECO:0007669"/>
    <property type="project" value="TreeGrafter"/>
</dbReference>
<feature type="transmembrane region" description="Helical" evidence="5">
    <location>
        <begin position="402"/>
        <end position="425"/>
    </location>
</feature>
<name>A0A2S2PT85_SCHGA</name>
<feature type="transmembrane region" description="Helical" evidence="5">
    <location>
        <begin position="55"/>
        <end position="76"/>
    </location>
</feature>
<dbReference type="PANTHER" id="PTHR20661:SF0">
    <property type="entry name" value="PHOSPHATIDYLINOSITOL-GLYCAN BIOSYNTHESIS CLASS W PROTEIN"/>
    <property type="match status" value="1"/>
</dbReference>
<evidence type="ECO:0000256" key="1">
    <source>
        <dbReference type="ARBA" id="ARBA00004141"/>
    </source>
</evidence>
<evidence type="ECO:0000256" key="3">
    <source>
        <dbReference type="ARBA" id="ARBA00022989"/>
    </source>
</evidence>
<keyword evidence="5" id="KW-0808">Transferase</keyword>
<dbReference type="PANTHER" id="PTHR20661">
    <property type="entry name" value="PHOSPHATIDYLINOSITOL-GLYCAN BIOSYNTHESIS CLASS W PROTEIN"/>
    <property type="match status" value="1"/>
</dbReference>
<comment type="subcellular location">
    <subcellularLocation>
        <location evidence="5">Endoplasmic reticulum membrane</location>
        <topology evidence="5">Multi-pass membrane protein</topology>
    </subcellularLocation>
    <subcellularLocation>
        <location evidence="1">Membrane</location>
        <topology evidence="1">Multi-pass membrane protein</topology>
    </subcellularLocation>
</comment>
<keyword evidence="5" id="KW-0337">GPI-anchor biosynthesis</keyword>
<feature type="transmembrane region" description="Helical" evidence="5">
    <location>
        <begin position="218"/>
        <end position="238"/>
    </location>
</feature>
<accession>A0A2S2PT85</accession>
<dbReference type="PIRSF" id="PIRSF017321">
    <property type="entry name" value="GWT1"/>
    <property type="match status" value="1"/>
</dbReference>
<feature type="transmembrane region" description="Helical" evidence="5">
    <location>
        <begin position="82"/>
        <end position="101"/>
    </location>
</feature>
<reference evidence="6" key="1">
    <citation type="submission" date="2018-04" db="EMBL/GenBank/DDBJ databases">
        <title>Transcriptome of Schizaphis graminum biotype I.</title>
        <authorList>
            <person name="Scully E.D."/>
            <person name="Geib S.M."/>
            <person name="Palmer N.A."/>
            <person name="Koch K."/>
            <person name="Bradshaw J."/>
            <person name="Heng-Moss T."/>
            <person name="Sarath G."/>
        </authorList>
    </citation>
    <scope>NUCLEOTIDE SEQUENCE</scope>
</reference>
<evidence type="ECO:0000256" key="4">
    <source>
        <dbReference type="ARBA" id="ARBA00023136"/>
    </source>
</evidence>
<keyword evidence="5" id="KW-0256">Endoplasmic reticulum</keyword>
<protein>
    <recommendedName>
        <fullName evidence="5">Phosphatidylinositol-glycan biosynthesis class W protein</fullName>
        <ecNumber evidence="5">2.3.-.-</ecNumber>
    </recommendedName>
</protein>
<dbReference type="Pfam" id="PF06423">
    <property type="entry name" value="GWT1"/>
    <property type="match status" value="1"/>
</dbReference>
<feature type="transmembrane region" description="Helical" evidence="5">
    <location>
        <begin position="121"/>
        <end position="142"/>
    </location>
</feature>
<feature type="transmembrane region" description="Helical" evidence="5">
    <location>
        <begin position="285"/>
        <end position="302"/>
    </location>
</feature>
<evidence type="ECO:0000256" key="2">
    <source>
        <dbReference type="ARBA" id="ARBA00022692"/>
    </source>
</evidence>
<feature type="transmembrane region" description="Helical" evidence="5">
    <location>
        <begin position="431"/>
        <end position="449"/>
    </location>
</feature>
<feature type="transmembrane region" description="Helical" evidence="5">
    <location>
        <begin position="24"/>
        <end position="43"/>
    </location>
</feature>
<dbReference type="AlphaFoldDB" id="A0A2S2PT85"/>
<feature type="transmembrane region" description="Helical" evidence="5">
    <location>
        <begin position="187"/>
        <end position="206"/>
    </location>
</feature>
<gene>
    <name evidence="6" type="primary">pigw</name>
    <name evidence="6" type="ORF">g.119108</name>
</gene>
<dbReference type="InterPro" id="IPR009447">
    <property type="entry name" value="PIGW/GWT1"/>
</dbReference>
<dbReference type="GO" id="GO:0006506">
    <property type="term" value="P:GPI anchor biosynthetic process"/>
    <property type="evidence" value="ECO:0007669"/>
    <property type="project" value="UniProtKB-UniPathway"/>
</dbReference>
<sequence>MDTEYKELHREAMSNQTGSTLIEIYTSLFPLPIHIIVFIWMSINTDHSKTLNSPTIWMFLFEFITIVLPTVFNFTLFSDYSVVKFLIYIIVFGIAFVWMLLNHNYISSSIIKTKKNPYITVYRFMLNTYTVFCILAVDFNVFPRRFAKTETYGHGVMDIGVGCYVCSNALLFNIPNTRNISKNVFKVFKQVLPLLVLGIGRTYFVTKADYHHYVFEYGVHWNFFMTLAFLKIINLFVLPFISTCCLSIIATILVVIYELALNFGLAEWIMSDAPRDTLFSANREGVLSLIGYEAIFLYTLSMKSRLSFFMKKNHLLNSIFLLTVTSTLSIALFLLTFIISYIFGVSRRLANAGYVYWVLSISSYLLFMSIMIENFLTVLLHKIGRLGEFNRVSLIIDSVNDNLLFFFLFANVVTGIINMCMYTLVMNTVSSIIILSLYMFVIYFTIYILQQCKNKIYV</sequence>
<feature type="transmembrane region" description="Helical" evidence="5">
    <location>
        <begin position="314"/>
        <end position="342"/>
    </location>
</feature>